<dbReference type="Pfam" id="PF06533">
    <property type="entry name" value="DUF1110"/>
    <property type="match status" value="1"/>
</dbReference>
<dbReference type="PANTHER" id="PTHR35356:SF3">
    <property type="entry name" value="OS01G0156300 PROTEIN"/>
    <property type="match status" value="1"/>
</dbReference>
<gene>
    <name evidence="1" type="ORF">BRADI_2g00430v3</name>
</gene>
<reference evidence="1" key="2">
    <citation type="submission" date="2017-06" db="EMBL/GenBank/DDBJ databases">
        <title>WGS assembly of Brachypodium distachyon.</title>
        <authorList>
            <consortium name="The International Brachypodium Initiative"/>
            <person name="Lucas S."/>
            <person name="Harmon-Smith M."/>
            <person name="Lail K."/>
            <person name="Tice H."/>
            <person name="Grimwood J."/>
            <person name="Bruce D."/>
            <person name="Barry K."/>
            <person name="Shu S."/>
            <person name="Lindquist E."/>
            <person name="Wang M."/>
            <person name="Pitluck S."/>
            <person name="Vogel J.P."/>
            <person name="Garvin D.F."/>
            <person name="Mockler T.C."/>
            <person name="Schmutz J."/>
            <person name="Rokhsar D."/>
            <person name="Bevan M.W."/>
        </authorList>
    </citation>
    <scope>NUCLEOTIDE SEQUENCE</scope>
    <source>
        <strain evidence="1">Bd21</strain>
    </source>
</reference>
<evidence type="ECO:0000313" key="2">
    <source>
        <dbReference type="EnsemblPlants" id="KQK02260"/>
    </source>
</evidence>
<dbReference type="PANTHER" id="PTHR35356">
    <property type="entry name" value="OS01G0156300 PROTEIN-RELATED"/>
    <property type="match status" value="1"/>
</dbReference>
<evidence type="ECO:0000313" key="1">
    <source>
        <dbReference type="EMBL" id="KQK02260.1"/>
    </source>
</evidence>
<dbReference type="Gramene" id="KQK02260">
    <property type="protein sequence ID" value="KQK02260"/>
    <property type="gene ID" value="BRADI_2g00430v3"/>
</dbReference>
<protein>
    <submittedName>
        <fullName evidence="1 2">Uncharacterized protein</fullName>
    </submittedName>
</protein>
<name>I1HB33_BRADI</name>
<dbReference type="InParanoid" id="I1HB33"/>
<sequence length="201" mass="21345">MEVELAKEWTRHVLGDVVAAQNLCTETLQRLQFSVRPLIQAPMTHAAAWDDAVAATFGNAQDALAHLLAATRFLDAAASFMWGAELLGLRGASHHPAHPLSAADLAAAVPEDEDPIADVRAALGMIPAARAAAEDAYLPLLSCRGNLSSVCALVVYPGLPDGQVYVDRERVFAIAALEEALRCTEICHTHISMASESLLGL</sequence>
<dbReference type="Proteomes" id="UP000008810">
    <property type="component" value="Chromosome 2"/>
</dbReference>
<dbReference type="EMBL" id="CM000881">
    <property type="protein sequence ID" value="KQK02260.1"/>
    <property type="molecule type" value="Genomic_DNA"/>
</dbReference>
<accession>I1HB33</accession>
<evidence type="ECO:0000313" key="3">
    <source>
        <dbReference type="Proteomes" id="UP000008810"/>
    </source>
</evidence>
<dbReference type="InterPro" id="IPR010535">
    <property type="entry name" value="DUF1110"/>
</dbReference>
<dbReference type="HOGENOM" id="CLU_1505502_0_0_1"/>
<organism evidence="2">
    <name type="scientific">Brachypodium distachyon</name>
    <name type="common">Purple false brome</name>
    <name type="synonym">Trachynia distachya</name>
    <dbReference type="NCBI Taxonomy" id="15368"/>
    <lineage>
        <taxon>Eukaryota</taxon>
        <taxon>Viridiplantae</taxon>
        <taxon>Streptophyta</taxon>
        <taxon>Embryophyta</taxon>
        <taxon>Tracheophyta</taxon>
        <taxon>Spermatophyta</taxon>
        <taxon>Magnoliopsida</taxon>
        <taxon>Liliopsida</taxon>
        <taxon>Poales</taxon>
        <taxon>Poaceae</taxon>
        <taxon>BOP clade</taxon>
        <taxon>Pooideae</taxon>
        <taxon>Stipodae</taxon>
        <taxon>Brachypodieae</taxon>
        <taxon>Brachypodium</taxon>
    </lineage>
</organism>
<reference evidence="2" key="3">
    <citation type="submission" date="2018-08" db="UniProtKB">
        <authorList>
            <consortium name="EnsemblPlants"/>
        </authorList>
    </citation>
    <scope>IDENTIFICATION</scope>
    <source>
        <strain evidence="2">cv. Bd21</strain>
    </source>
</reference>
<dbReference type="EnsemblPlants" id="KQK02260">
    <property type="protein sequence ID" value="KQK02260"/>
    <property type="gene ID" value="BRADI_2g00430v3"/>
</dbReference>
<proteinExistence type="predicted"/>
<dbReference type="AlphaFoldDB" id="I1HB33"/>
<reference evidence="1 2" key="1">
    <citation type="journal article" date="2010" name="Nature">
        <title>Genome sequencing and analysis of the model grass Brachypodium distachyon.</title>
        <authorList>
            <consortium name="International Brachypodium Initiative"/>
        </authorList>
    </citation>
    <scope>NUCLEOTIDE SEQUENCE [LARGE SCALE GENOMIC DNA]</scope>
    <source>
        <strain evidence="1 2">Bd21</strain>
    </source>
</reference>
<keyword evidence="3" id="KW-1185">Reference proteome</keyword>